<feature type="domain" description="HTH cro/C1-type" evidence="1">
    <location>
        <begin position="7"/>
        <end position="39"/>
    </location>
</feature>
<dbReference type="InterPro" id="IPR001387">
    <property type="entry name" value="Cro/C1-type_HTH"/>
</dbReference>
<dbReference type="InterPro" id="IPR010982">
    <property type="entry name" value="Lambda_DNA-bd_dom_sf"/>
</dbReference>
<dbReference type="CDD" id="cd00093">
    <property type="entry name" value="HTH_XRE"/>
    <property type="match status" value="1"/>
</dbReference>
<dbReference type="SUPFAM" id="SSF47413">
    <property type="entry name" value="lambda repressor-like DNA-binding domains"/>
    <property type="match status" value="1"/>
</dbReference>
<dbReference type="GO" id="GO:0003677">
    <property type="term" value="F:DNA binding"/>
    <property type="evidence" value="ECO:0007669"/>
    <property type="project" value="InterPro"/>
</dbReference>
<evidence type="ECO:0000313" key="2">
    <source>
        <dbReference type="EMBL" id="RAK68725.1"/>
    </source>
</evidence>
<protein>
    <submittedName>
        <fullName evidence="2">Transcriptional regulator</fullName>
    </submittedName>
</protein>
<dbReference type="Proteomes" id="UP000249524">
    <property type="component" value="Unassembled WGS sequence"/>
</dbReference>
<dbReference type="PROSITE" id="PS50943">
    <property type="entry name" value="HTH_CROC1"/>
    <property type="match status" value="1"/>
</dbReference>
<dbReference type="EMBL" id="QFYS01000001">
    <property type="protein sequence ID" value="RAK68725.1"/>
    <property type="molecule type" value="Genomic_DNA"/>
</dbReference>
<keyword evidence="3" id="KW-1185">Reference proteome</keyword>
<dbReference type="RefSeq" id="WP_111274217.1">
    <property type="nucleotide sequence ID" value="NZ_QFYS01000001.1"/>
</dbReference>
<comment type="caution">
    <text evidence="2">The sequence shown here is derived from an EMBL/GenBank/DDBJ whole genome shotgun (WGS) entry which is preliminary data.</text>
</comment>
<reference evidence="2 3" key="1">
    <citation type="submission" date="2018-05" db="EMBL/GenBank/DDBJ databases">
        <authorList>
            <person name="Lanie J.A."/>
            <person name="Ng W.-L."/>
            <person name="Kazmierczak K.M."/>
            <person name="Andrzejewski T.M."/>
            <person name="Davidsen T.M."/>
            <person name="Wayne K.J."/>
            <person name="Tettelin H."/>
            <person name="Glass J.I."/>
            <person name="Rusch D."/>
            <person name="Podicherti R."/>
            <person name="Tsui H.-C.T."/>
            <person name="Winkler M.E."/>
        </authorList>
    </citation>
    <scope>NUCLEOTIDE SEQUENCE [LARGE SCALE GENOMIC DNA]</scope>
    <source>
        <strain evidence="2 3">BUT-10</strain>
    </source>
</reference>
<accession>A0A328BPW5</accession>
<gene>
    <name evidence="2" type="ORF">DJ019_01545</name>
</gene>
<dbReference type="Pfam" id="PF13560">
    <property type="entry name" value="HTH_31"/>
    <property type="match status" value="1"/>
</dbReference>
<dbReference type="Gene3D" id="1.10.260.40">
    <property type="entry name" value="lambda repressor-like DNA-binding domains"/>
    <property type="match status" value="1"/>
</dbReference>
<dbReference type="SMART" id="SM00530">
    <property type="entry name" value="HTH_XRE"/>
    <property type="match status" value="1"/>
</dbReference>
<sequence>MLTPLQVKLGRTAAGLGLRDLAKAAGVAPSTITRFENGRGGMHSGTMDRVQQVLEEAGVIFIRADAEGGAGVRLKL</sequence>
<name>A0A328BPW5_9CAUL</name>
<proteinExistence type="predicted"/>
<evidence type="ECO:0000259" key="1">
    <source>
        <dbReference type="PROSITE" id="PS50943"/>
    </source>
</evidence>
<dbReference type="AlphaFoldDB" id="A0A328BPW5"/>
<organism evidence="2 3">
    <name type="scientific">Phenylobacterium kunshanense</name>
    <dbReference type="NCBI Taxonomy" id="1445034"/>
    <lineage>
        <taxon>Bacteria</taxon>
        <taxon>Pseudomonadati</taxon>
        <taxon>Pseudomonadota</taxon>
        <taxon>Alphaproteobacteria</taxon>
        <taxon>Caulobacterales</taxon>
        <taxon>Caulobacteraceae</taxon>
        <taxon>Phenylobacterium</taxon>
    </lineage>
</organism>
<dbReference type="OrthoDB" id="7206663at2"/>
<evidence type="ECO:0000313" key="3">
    <source>
        <dbReference type="Proteomes" id="UP000249524"/>
    </source>
</evidence>